<reference evidence="1 2" key="1">
    <citation type="submission" date="2024-02" db="EMBL/GenBank/DDBJ databases">
        <title>A chromosome-level genome assembly of Drosophila madeirensis, a fruit fly species endemic to Madeira island.</title>
        <authorList>
            <person name="Tomihara K."/>
            <person name="Llopart A."/>
            <person name="Yamamoto D."/>
        </authorList>
    </citation>
    <scope>NUCLEOTIDE SEQUENCE [LARGE SCALE GENOMIC DNA]</scope>
    <source>
        <strain evidence="1 2">RF1</strain>
    </source>
</reference>
<dbReference type="AlphaFoldDB" id="A0AAU9FEW2"/>
<organism evidence="1 2">
    <name type="scientific">Drosophila madeirensis</name>
    <name type="common">Fruit fly</name>
    <dbReference type="NCBI Taxonomy" id="30013"/>
    <lineage>
        <taxon>Eukaryota</taxon>
        <taxon>Metazoa</taxon>
        <taxon>Ecdysozoa</taxon>
        <taxon>Arthropoda</taxon>
        <taxon>Hexapoda</taxon>
        <taxon>Insecta</taxon>
        <taxon>Pterygota</taxon>
        <taxon>Neoptera</taxon>
        <taxon>Endopterygota</taxon>
        <taxon>Diptera</taxon>
        <taxon>Brachycera</taxon>
        <taxon>Muscomorpha</taxon>
        <taxon>Ephydroidea</taxon>
        <taxon>Drosophilidae</taxon>
        <taxon>Drosophila</taxon>
        <taxon>Sophophora</taxon>
    </lineage>
</organism>
<dbReference type="InterPro" id="IPR032675">
    <property type="entry name" value="LRR_dom_sf"/>
</dbReference>
<name>A0AAU9FEW2_DROMD</name>
<dbReference type="Proteomes" id="UP001500889">
    <property type="component" value="Chromosome U"/>
</dbReference>
<proteinExistence type="predicted"/>
<dbReference type="EMBL" id="AP029264">
    <property type="protein sequence ID" value="BFF94238.1"/>
    <property type="molecule type" value="Genomic_DNA"/>
</dbReference>
<evidence type="ECO:0000313" key="2">
    <source>
        <dbReference type="Proteomes" id="UP001500889"/>
    </source>
</evidence>
<sequence length="349" mass="40162">MNEQFCGNGAEAVVEEKDNADSANNAVGAKVWTSLTTILDLNEDCWRVVMDYLNVKDQLRLASSNLFIGEVFKRHACHQYKHIDTSLTVWLSDEDVKLLLQIVGENLVSYESDWNIELELSLLRNHCTNLQNLKIKIPPGWPGWLYLRNLKKLKSLDVNLVPMYEGEEDEDFCTDFVEELKQYPYLKELKLKAQYSGRGLDALDQLESLELNIDNGIDCRSMDDCFQKLKKLRSLRFGYDIEHFTKDNFEMLVKHCQQLERLSFNVEKLYLTVPYDLVCQLPRLQHLELFHDGSISDSLIKGLINKKGSPLESLLLGCGTRSRMRYRPLGGLTEAEEPSIPSHIHANCE</sequence>
<protein>
    <submittedName>
        <fullName evidence="1">Uncharacterized protein</fullName>
    </submittedName>
</protein>
<gene>
    <name evidence="1" type="ORF">DMAD_11927</name>
</gene>
<evidence type="ECO:0000313" key="1">
    <source>
        <dbReference type="EMBL" id="BFF94238.1"/>
    </source>
</evidence>
<accession>A0AAU9FEW2</accession>
<keyword evidence="2" id="KW-1185">Reference proteome</keyword>
<dbReference type="SUPFAM" id="SSF52047">
    <property type="entry name" value="RNI-like"/>
    <property type="match status" value="1"/>
</dbReference>
<dbReference type="Gene3D" id="3.80.10.10">
    <property type="entry name" value="Ribonuclease Inhibitor"/>
    <property type="match status" value="1"/>
</dbReference>